<feature type="transmembrane region" description="Helical" evidence="1">
    <location>
        <begin position="34"/>
        <end position="58"/>
    </location>
</feature>
<name>A0ABN1UHL4_9ACTN</name>
<feature type="transmembrane region" description="Helical" evidence="1">
    <location>
        <begin position="144"/>
        <end position="166"/>
    </location>
</feature>
<feature type="transmembrane region" description="Helical" evidence="1">
    <location>
        <begin position="172"/>
        <end position="192"/>
    </location>
</feature>
<evidence type="ECO:0008006" key="4">
    <source>
        <dbReference type="Google" id="ProtNLM"/>
    </source>
</evidence>
<dbReference type="RefSeq" id="WP_343908627.1">
    <property type="nucleotide sequence ID" value="NZ_BAAAJE010000016.1"/>
</dbReference>
<keyword evidence="3" id="KW-1185">Reference proteome</keyword>
<evidence type="ECO:0000313" key="2">
    <source>
        <dbReference type="EMBL" id="GAA1151347.1"/>
    </source>
</evidence>
<feature type="transmembrane region" description="Helical" evidence="1">
    <location>
        <begin position="64"/>
        <end position="84"/>
    </location>
</feature>
<proteinExistence type="predicted"/>
<keyword evidence="1" id="KW-0472">Membrane</keyword>
<feature type="transmembrane region" description="Helical" evidence="1">
    <location>
        <begin position="6"/>
        <end position="22"/>
    </location>
</feature>
<dbReference type="Gene3D" id="1.20.1280.290">
    <property type="match status" value="1"/>
</dbReference>
<organism evidence="2 3">
    <name type="scientific">Nocardioides aquiterrae</name>
    <dbReference type="NCBI Taxonomy" id="203799"/>
    <lineage>
        <taxon>Bacteria</taxon>
        <taxon>Bacillati</taxon>
        <taxon>Actinomycetota</taxon>
        <taxon>Actinomycetes</taxon>
        <taxon>Propionibacteriales</taxon>
        <taxon>Nocardioidaceae</taxon>
        <taxon>Nocardioides</taxon>
    </lineage>
</organism>
<feature type="transmembrane region" description="Helical" evidence="1">
    <location>
        <begin position="96"/>
        <end position="113"/>
    </location>
</feature>
<evidence type="ECO:0000313" key="3">
    <source>
        <dbReference type="Proteomes" id="UP001499979"/>
    </source>
</evidence>
<sequence length="220" mass="22228">MTLHLATLVGLAGTLLAAAYTVPQFRKLRGMATAAGVSVAALANSTISGVAWTVFGILEHEVWVALPAAVAIPATAGALVLAWLRGGSRTRLWLPAVWLVVVSLAGLSAIWVGSGPATVVLGGSVALLVTPAAMTAWRSHDVSAIAASAWSLMIVDALLAGAYGVLAGVNANLIYAAVATIGSLAILLRIGIPAHVHARLVRLPDGIDPDVSVADLSLAA</sequence>
<evidence type="ECO:0000256" key="1">
    <source>
        <dbReference type="SAM" id="Phobius"/>
    </source>
</evidence>
<reference evidence="2 3" key="1">
    <citation type="journal article" date="2019" name="Int. J. Syst. Evol. Microbiol.">
        <title>The Global Catalogue of Microorganisms (GCM) 10K type strain sequencing project: providing services to taxonomists for standard genome sequencing and annotation.</title>
        <authorList>
            <consortium name="The Broad Institute Genomics Platform"/>
            <consortium name="The Broad Institute Genome Sequencing Center for Infectious Disease"/>
            <person name="Wu L."/>
            <person name="Ma J."/>
        </authorList>
    </citation>
    <scope>NUCLEOTIDE SEQUENCE [LARGE SCALE GENOMIC DNA]</scope>
    <source>
        <strain evidence="2 3">JCM 11813</strain>
    </source>
</reference>
<keyword evidence="1" id="KW-0812">Transmembrane</keyword>
<keyword evidence="1" id="KW-1133">Transmembrane helix</keyword>
<accession>A0ABN1UHL4</accession>
<feature type="transmembrane region" description="Helical" evidence="1">
    <location>
        <begin position="119"/>
        <end position="137"/>
    </location>
</feature>
<gene>
    <name evidence="2" type="ORF">GCM10009606_32400</name>
</gene>
<dbReference type="Proteomes" id="UP001499979">
    <property type="component" value="Unassembled WGS sequence"/>
</dbReference>
<dbReference type="EMBL" id="BAAAJE010000016">
    <property type="protein sequence ID" value="GAA1151347.1"/>
    <property type="molecule type" value="Genomic_DNA"/>
</dbReference>
<comment type="caution">
    <text evidence="2">The sequence shown here is derived from an EMBL/GenBank/DDBJ whole genome shotgun (WGS) entry which is preliminary data.</text>
</comment>
<protein>
    <recommendedName>
        <fullName evidence="4">PQ-loop repeat-containing protein</fullName>
    </recommendedName>
</protein>